<dbReference type="Proteomes" id="UP001595859">
    <property type="component" value="Unassembled WGS sequence"/>
</dbReference>
<evidence type="ECO:0000313" key="2">
    <source>
        <dbReference type="EMBL" id="MFC4855639.1"/>
    </source>
</evidence>
<sequence length="318" mass="34194">MDPDWAGRMADLNENFQAILREHDEDGIGDSARLYHRIDRAFNLFSCGEGFAAEKMISSLGLAKGELAKEKEENFNGIHRDMEGWQGAAADQFLDWVNQLEGGVNVMTDRIDTLLMILQAHNTLVVNMRADVLDLVQKTLDGVAAAETDGWEVGMTVAGAVAGFAAGVAGSVGVLPAWAVLGTIAMNMAAGAPGVAVAVNEAADELGVMVRFVDSAEGMLDAIDIERLRIEKAFRELAASITSDQLVWVRPDRPDVITAPDFQPGAFGMEEDDQAGHPLPTDTSDLVPEPERKPDGQFDRTTGADGESHDRYVEQGPA</sequence>
<feature type="region of interest" description="Disordered" evidence="1">
    <location>
        <begin position="260"/>
        <end position="318"/>
    </location>
</feature>
<comment type="caution">
    <text evidence="2">The sequence shown here is derived from an EMBL/GenBank/DDBJ whole genome shotgun (WGS) entry which is preliminary data.</text>
</comment>
<accession>A0ABV9S799</accession>
<feature type="compositionally biased region" description="Basic and acidic residues" evidence="1">
    <location>
        <begin position="306"/>
        <end position="318"/>
    </location>
</feature>
<reference evidence="3" key="1">
    <citation type="journal article" date="2019" name="Int. J. Syst. Evol. Microbiol.">
        <title>The Global Catalogue of Microorganisms (GCM) 10K type strain sequencing project: providing services to taxonomists for standard genome sequencing and annotation.</title>
        <authorList>
            <consortium name="The Broad Institute Genomics Platform"/>
            <consortium name="The Broad Institute Genome Sequencing Center for Infectious Disease"/>
            <person name="Wu L."/>
            <person name="Ma J."/>
        </authorList>
    </citation>
    <scope>NUCLEOTIDE SEQUENCE [LARGE SCALE GENOMIC DNA]</scope>
    <source>
        <strain evidence="3">ZS-22-S1</strain>
    </source>
</reference>
<proteinExistence type="predicted"/>
<dbReference type="EMBL" id="JBHSIS010000008">
    <property type="protein sequence ID" value="MFC4855639.1"/>
    <property type="molecule type" value="Genomic_DNA"/>
</dbReference>
<organism evidence="2 3">
    <name type="scientific">Actinophytocola glycyrrhizae</name>
    <dbReference type="NCBI Taxonomy" id="2044873"/>
    <lineage>
        <taxon>Bacteria</taxon>
        <taxon>Bacillati</taxon>
        <taxon>Actinomycetota</taxon>
        <taxon>Actinomycetes</taxon>
        <taxon>Pseudonocardiales</taxon>
        <taxon>Pseudonocardiaceae</taxon>
    </lineage>
</organism>
<evidence type="ECO:0000313" key="3">
    <source>
        <dbReference type="Proteomes" id="UP001595859"/>
    </source>
</evidence>
<protein>
    <recommendedName>
        <fullName evidence="4">WXG100 family type VII secretion target</fullName>
    </recommendedName>
</protein>
<dbReference type="RefSeq" id="WP_378057599.1">
    <property type="nucleotide sequence ID" value="NZ_JBHSIS010000008.1"/>
</dbReference>
<name>A0ABV9S799_9PSEU</name>
<keyword evidence="3" id="KW-1185">Reference proteome</keyword>
<evidence type="ECO:0008006" key="4">
    <source>
        <dbReference type="Google" id="ProtNLM"/>
    </source>
</evidence>
<evidence type="ECO:0000256" key="1">
    <source>
        <dbReference type="SAM" id="MobiDB-lite"/>
    </source>
</evidence>
<feature type="compositionally biased region" description="Basic and acidic residues" evidence="1">
    <location>
        <begin position="289"/>
        <end position="298"/>
    </location>
</feature>
<gene>
    <name evidence="2" type="ORF">ACFPCV_19180</name>
</gene>